<protein>
    <submittedName>
        <fullName evidence="1">Uncharacterized protein</fullName>
    </submittedName>
</protein>
<name>A0A2R6W0N8_MARPO</name>
<evidence type="ECO:0000313" key="1">
    <source>
        <dbReference type="EMBL" id="PTQ27419.1"/>
    </source>
</evidence>
<reference evidence="2" key="1">
    <citation type="journal article" date="2017" name="Cell">
        <title>Insights into land plant evolution garnered from the Marchantia polymorpha genome.</title>
        <authorList>
            <person name="Bowman J.L."/>
            <person name="Kohchi T."/>
            <person name="Yamato K.T."/>
            <person name="Jenkins J."/>
            <person name="Shu S."/>
            <person name="Ishizaki K."/>
            <person name="Yamaoka S."/>
            <person name="Nishihama R."/>
            <person name="Nakamura Y."/>
            <person name="Berger F."/>
            <person name="Adam C."/>
            <person name="Aki S.S."/>
            <person name="Althoff F."/>
            <person name="Araki T."/>
            <person name="Arteaga-Vazquez M.A."/>
            <person name="Balasubrmanian S."/>
            <person name="Barry K."/>
            <person name="Bauer D."/>
            <person name="Boehm C.R."/>
            <person name="Briginshaw L."/>
            <person name="Caballero-Perez J."/>
            <person name="Catarino B."/>
            <person name="Chen F."/>
            <person name="Chiyoda S."/>
            <person name="Chovatia M."/>
            <person name="Davies K.M."/>
            <person name="Delmans M."/>
            <person name="Demura T."/>
            <person name="Dierschke T."/>
            <person name="Dolan L."/>
            <person name="Dorantes-Acosta A.E."/>
            <person name="Eklund D.M."/>
            <person name="Florent S.N."/>
            <person name="Flores-Sandoval E."/>
            <person name="Fujiyama A."/>
            <person name="Fukuzawa H."/>
            <person name="Galik B."/>
            <person name="Grimanelli D."/>
            <person name="Grimwood J."/>
            <person name="Grossniklaus U."/>
            <person name="Hamada T."/>
            <person name="Haseloff J."/>
            <person name="Hetherington A.J."/>
            <person name="Higo A."/>
            <person name="Hirakawa Y."/>
            <person name="Hundley H.N."/>
            <person name="Ikeda Y."/>
            <person name="Inoue K."/>
            <person name="Inoue S.I."/>
            <person name="Ishida S."/>
            <person name="Jia Q."/>
            <person name="Kakita M."/>
            <person name="Kanazawa T."/>
            <person name="Kawai Y."/>
            <person name="Kawashima T."/>
            <person name="Kennedy M."/>
            <person name="Kinose K."/>
            <person name="Kinoshita T."/>
            <person name="Kohara Y."/>
            <person name="Koide E."/>
            <person name="Komatsu K."/>
            <person name="Kopischke S."/>
            <person name="Kubo M."/>
            <person name="Kyozuka J."/>
            <person name="Lagercrantz U."/>
            <person name="Lin S.S."/>
            <person name="Lindquist E."/>
            <person name="Lipzen A.M."/>
            <person name="Lu C.W."/>
            <person name="De Luna E."/>
            <person name="Martienssen R.A."/>
            <person name="Minamino N."/>
            <person name="Mizutani M."/>
            <person name="Mizutani M."/>
            <person name="Mochizuki N."/>
            <person name="Monte I."/>
            <person name="Mosher R."/>
            <person name="Nagasaki H."/>
            <person name="Nakagami H."/>
            <person name="Naramoto S."/>
            <person name="Nishitani K."/>
            <person name="Ohtani M."/>
            <person name="Okamoto T."/>
            <person name="Okumura M."/>
            <person name="Phillips J."/>
            <person name="Pollak B."/>
            <person name="Reinders A."/>
            <person name="Rovekamp M."/>
            <person name="Sano R."/>
            <person name="Sawa S."/>
            <person name="Schmid M.W."/>
            <person name="Shirakawa M."/>
            <person name="Solano R."/>
            <person name="Spunde A."/>
            <person name="Suetsugu N."/>
            <person name="Sugano S."/>
            <person name="Sugiyama A."/>
            <person name="Sun R."/>
            <person name="Suzuki Y."/>
            <person name="Takenaka M."/>
            <person name="Takezawa D."/>
            <person name="Tomogane H."/>
            <person name="Tsuzuki M."/>
            <person name="Ueda T."/>
            <person name="Umeda M."/>
            <person name="Ward J.M."/>
            <person name="Watanabe Y."/>
            <person name="Yazaki K."/>
            <person name="Yokoyama R."/>
            <person name="Yoshitake Y."/>
            <person name="Yotsui I."/>
            <person name="Zachgo S."/>
            <person name="Schmutz J."/>
        </authorList>
    </citation>
    <scope>NUCLEOTIDE SEQUENCE [LARGE SCALE GENOMIC DNA]</scope>
    <source>
        <strain evidence="2">Tak-1</strain>
    </source>
</reference>
<dbReference type="EMBL" id="KZ772867">
    <property type="protein sequence ID" value="PTQ27419.1"/>
    <property type="molecule type" value="Genomic_DNA"/>
</dbReference>
<dbReference type="Proteomes" id="UP000244005">
    <property type="component" value="Unassembled WGS sequence"/>
</dbReference>
<dbReference type="Gramene" id="Mp7g06820.1">
    <property type="protein sequence ID" value="Mp7g06820.1.cds1"/>
    <property type="gene ID" value="Mp7g06820"/>
</dbReference>
<proteinExistence type="predicted"/>
<sequence length="82" mass="9058">MSLFAGIDCQHLSDGHALVCLDRDCLIRLHNRPSWFPCTSRGLQLQNSPKVPKLVILKAVAMFTASWEASVSRFSTVPSTSL</sequence>
<accession>A0A2R6W0N8</accession>
<keyword evidence="2" id="KW-1185">Reference proteome</keyword>
<gene>
    <name evidence="1" type="ORF">MARPO_0199s0009</name>
</gene>
<organism evidence="1 2">
    <name type="scientific">Marchantia polymorpha</name>
    <name type="common">Common liverwort</name>
    <name type="synonym">Marchantia aquatica</name>
    <dbReference type="NCBI Taxonomy" id="3197"/>
    <lineage>
        <taxon>Eukaryota</taxon>
        <taxon>Viridiplantae</taxon>
        <taxon>Streptophyta</taxon>
        <taxon>Embryophyta</taxon>
        <taxon>Marchantiophyta</taxon>
        <taxon>Marchantiopsida</taxon>
        <taxon>Marchantiidae</taxon>
        <taxon>Marchantiales</taxon>
        <taxon>Marchantiaceae</taxon>
        <taxon>Marchantia</taxon>
    </lineage>
</organism>
<evidence type="ECO:0000313" key="2">
    <source>
        <dbReference type="Proteomes" id="UP000244005"/>
    </source>
</evidence>
<dbReference type="AlphaFoldDB" id="A0A2R6W0N8"/>